<evidence type="ECO:0000313" key="2">
    <source>
        <dbReference type="Proteomes" id="UP001145114"/>
    </source>
</evidence>
<feature type="non-terminal residue" evidence="1">
    <location>
        <position position="1"/>
    </location>
</feature>
<dbReference type="Proteomes" id="UP001145114">
    <property type="component" value="Unassembled WGS sequence"/>
</dbReference>
<accession>A0ACC1HZA2</accession>
<dbReference type="EMBL" id="JAMZIH010000194">
    <property type="protein sequence ID" value="KAJ1679759.1"/>
    <property type="molecule type" value="Genomic_DNA"/>
</dbReference>
<reference evidence="1" key="1">
    <citation type="submission" date="2022-06" db="EMBL/GenBank/DDBJ databases">
        <title>Phylogenomic reconstructions and comparative analyses of Kickxellomycotina fungi.</title>
        <authorList>
            <person name="Reynolds N.K."/>
            <person name="Stajich J.E."/>
            <person name="Barry K."/>
            <person name="Grigoriev I.V."/>
            <person name="Crous P."/>
            <person name="Smith M.E."/>
        </authorList>
    </citation>
    <scope>NUCLEOTIDE SEQUENCE</scope>
    <source>
        <strain evidence="1">RSA 2271</strain>
    </source>
</reference>
<proteinExistence type="predicted"/>
<comment type="caution">
    <text evidence="1">The sequence shown here is derived from an EMBL/GenBank/DDBJ whole genome shotgun (WGS) entry which is preliminary data.</text>
</comment>
<evidence type="ECO:0000313" key="1">
    <source>
        <dbReference type="EMBL" id="KAJ1679759.1"/>
    </source>
</evidence>
<sequence>YTKRNQPTNQLTKMSSNGNIPYFRSPQEAMEYMQGMSMQTGRDVRLLLVDESGRMVGSGNDQIFGSADEAIRAAQMHGGPNAEIQFVNISTGGRHNGGSGGSGRRQPQNYNPREGFYDGNGRSFRYNDGNNSFQFD</sequence>
<gene>
    <name evidence="1" type="ORF">EV182_001385</name>
</gene>
<name>A0ACC1HZA2_9FUNG</name>
<keyword evidence="2" id="KW-1185">Reference proteome</keyword>
<protein>
    <submittedName>
        <fullName evidence="1">Uncharacterized protein</fullName>
    </submittedName>
</protein>
<organism evidence="1 2">
    <name type="scientific">Spiromyces aspiralis</name>
    <dbReference type="NCBI Taxonomy" id="68401"/>
    <lineage>
        <taxon>Eukaryota</taxon>
        <taxon>Fungi</taxon>
        <taxon>Fungi incertae sedis</taxon>
        <taxon>Zoopagomycota</taxon>
        <taxon>Kickxellomycotina</taxon>
        <taxon>Kickxellomycetes</taxon>
        <taxon>Kickxellales</taxon>
        <taxon>Kickxellaceae</taxon>
        <taxon>Spiromyces</taxon>
    </lineage>
</organism>